<dbReference type="RefSeq" id="WP_116032418.1">
    <property type="nucleotide sequence ID" value="NZ_JBHLVV010000051.1"/>
</dbReference>
<reference evidence="1 2" key="1">
    <citation type="journal article" date="2006" name="Int. J. Syst. Evol. Microbiol.">
        <title>Chryseobacterium hispanicum sp. nov., isolated from the drinking water distribution system of Sevilla, Spain.</title>
        <authorList>
            <person name="Gallego V."/>
            <person name="Garcia M.T."/>
            <person name="Ventosa A."/>
        </authorList>
    </citation>
    <scope>NUCLEOTIDE SEQUENCE [LARGE SCALE GENOMIC DNA]</scope>
    <source>
        <strain evidence="1 2">KCTC 22104</strain>
    </source>
</reference>
<dbReference type="OrthoDB" id="5735516at2"/>
<protein>
    <submittedName>
        <fullName evidence="1">Uncharacterized protein</fullName>
    </submittedName>
</protein>
<organism evidence="1 2">
    <name type="scientific">Epilithonimonas hispanica</name>
    <dbReference type="NCBI Taxonomy" id="358687"/>
    <lineage>
        <taxon>Bacteria</taxon>
        <taxon>Pseudomonadati</taxon>
        <taxon>Bacteroidota</taxon>
        <taxon>Flavobacteriia</taxon>
        <taxon>Flavobacteriales</taxon>
        <taxon>Weeksellaceae</taxon>
        <taxon>Chryseobacterium group</taxon>
        <taxon>Epilithonimonas</taxon>
    </lineage>
</organism>
<evidence type="ECO:0000313" key="1">
    <source>
        <dbReference type="EMBL" id="REC72482.1"/>
    </source>
</evidence>
<keyword evidence="2" id="KW-1185">Reference proteome</keyword>
<dbReference type="Pfam" id="PF20420">
    <property type="entry name" value="DUF6702"/>
    <property type="match status" value="1"/>
</dbReference>
<accession>A0A3D9D390</accession>
<dbReference type="InterPro" id="IPR046525">
    <property type="entry name" value="DUF6702"/>
</dbReference>
<evidence type="ECO:0000313" key="2">
    <source>
        <dbReference type="Proteomes" id="UP000256326"/>
    </source>
</evidence>
<proteinExistence type="predicted"/>
<name>A0A3D9D390_9FLAO</name>
<gene>
    <name evidence="1" type="ORF">DRF58_02445</name>
</gene>
<dbReference type="EMBL" id="QNUG01000004">
    <property type="protein sequence ID" value="REC72482.1"/>
    <property type="molecule type" value="Genomic_DNA"/>
</dbReference>
<comment type="caution">
    <text evidence="1">The sequence shown here is derived from an EMBL/GenBank/DDBJ whole genome shotgun (WGS) entry which is preliminary data.</text>
</comment>
<sequence>MKKSFFLIYLLSIIICNLSYTLHPYHVGSMEFNYNSKSKTFEITGRFFIDDLENALNKKYGKSVHFLDSKFKSEINKELEQYAKEYLRLKADNQFVKINYVGYEEDHESVNIYLESESLPVPKKVETAVSFLYNLFDDQMNIIHIVVNGERKSEKLTYPDRYLFQQF</sequence>
<dbReference type="Proteomes" id="UP000256326">
    <property type="component" value="Unassembled WGS sequence"/>
</dbReference>
<dbReference type="AlphaFoldDB" id="A0A3D9D390"/>